<organism evidence="2 3">
    <name type="scientific">Ureibacillus aquaedulcis</name>
    <dbReference type="NCBI Taxonomy" id="3058421"/>
    <lineage>
        <taxon>Bacteria</taxon>
        <taxon>Bacillati</taxon>
        <taxon>Bacillota</taxon>
        <taxon>Bacilli</taxon>
        <taxon>Bacillales</taxon>
        <taxon>Caryophanaceae</taxon>
        <taxon>Ureibacillus</taxon>
    </lineage>
</organism>
<gene>
    <name evidence="2" type="ORF">QYB95_03460</name>
</gene>
<accession>A0ABT8GMF2</accession>
<evidence type="ECO:0000313" key="2">
    <source>
        <dbReference type="EMBL" id="MDN4492587.1"/>
    </source>
</evidence>
<dbReference type="Proteomes" id="UP001172743">
    <property type="component" value="Unassembled WGS sequence"/>
</dbReference>
<dbReference type="InterPro" id="IPR027434">
    <property type="entry name" value="Homing_endonucl"/>
</dbReference>
<proteinExistence type="predicted"/>
<evidence type="ECO:0000313" key="3">
    <source>
        <dbReference type="Proteomes" id="UP001172743"/>
    </source>
</evidence>
<dbReference type="RefSeq" id="WP_301136705.1">
    <property type="nucleotide sequence ID" value="NZ_JAUHTQ010000002.1"/>
</dbReference>
<feature type="domain" description="Homing endonuclease LAGLIDADG" evidence="1">
    <location>
        <begin position="136"/>
        <end position="200"/>
    </location>
</feature>
<dbReference type="InterPro" id="IPR004860">
    <property type="entry name" value="LAGLIDADG_dom"/>
</dbReference>
<sequence>MAKDFDCIILLNVIIKHKVPVNREQSSAQPRKHRVNEDFFKVRSHEMTWVLGLCYRTVSENAHSINFVQKDERILKIVAKYMEADYVIQGISKTRTVPILVINSRELKKDLAGMGISSNKSLTLPFPEVPEAYLGSFIRGVMDGDGHVASNGYTLNVTTGSNSFALGLLVNSYISEDTSSGFNTIYRVRVSGKKDLIHLSELLYEHANDDDFHFYKRVYISQHSKKPFIMEDDRSNKGWEIIDG</sequence>
<protein>
    <recommendedName>
        <fullName evidence="1">Homing endonuclease LAGLIDADG domain-containing protein</fullName>
    </recommendedName>
</protein>
<dbReference type="EMBL" id="JAUHTQ010000002">
    <property type="protein sequence ID" value="MDN4492587.1"/>
    <property type="molecule type" value="Genomic_DNA"/>
</dbReference>
<dbReference type="Gene3D" id="3.10.28.10">
    <property type="entry name" value="Homing endonucleases"/>
    <property type="match status" value="1"/>
</dbReference>
<comment type="caution">
    <text evidence="2">The sequence shown here is derived from an EMBL/GenBank/DDBJ whole genome shotgun (WGS) entry which is preliminary data.</text>
</comment>
<name>A0ABT8GMF2_9BACL</name>
<evidence type="ECO:0000259" key="1">
    <source>
        <dbReference type="Pfam" id="PF14528"/>
    </source>
</evidence>
<dbReference type="SUPFAM" id="SSF55608">
    <property type="entry name" value="Homing endonucleases"/>
    <property type="match status" value="1"/>
</dbReference>
<keyword evidence="3" id="KW-1185">Reference proteome</keyword>
<dbReference type="Pfam" id="PF14528">
    <property type="entry name" value="LAGLIDADG_3"/>
    <property type="match status" value="1"/>
</dbReference>
<reference evidence="2" key="1">
    <citation type="submission" date="2023-07" db="EMBL/GenBank/DDBJ databases">
        <title>Ureibacillus sp. isolated from freshwater well.</title>
        <authorList>
            <person name="Kirdat K."/>
            <person name="Bhatt A."/>
            <person name="Teware R."/>
            <person name="Bhavsar Y."/>
            <person name="Yadav A."/>
        </authorList>
    </citation>
    <scope>NUCLEOTIDE SEQUENCE</scope>
    <source>
        <strain evidence="2">BA0131</strain>
    </source>
</reference>